<dbReference type="SUPFAM" id="SSF50985">
    <property type="entry name" value="RCC1/BLIP-II"/>
    <property type="match status" value="1"/>
</dbReference>
<feature type="domain" description="FlgD/Vpr Ig-like" evidence="1">
    <location>
        <begin position="284"/>
        <end position="348"/>
    </location>
</feature>
<dbReference type="EMBL" id="BARU01008494">
    <property type="protein sequence ID" value="GAH42005.1"/>
    <property type="molecule type" value="Genomic_DNA"/>
</dbReference>
<dbReference type="NCBIfam" id="TIGR04183">
    <property type="entry name" value="Por_Secre_tail"/>
    <property type="match status" value="1"/>
</dbReference>
<accession>X1GB32</accession>
<evidence type="ECO:0000313" key="2">
    <source>
        <dbReference type="EMBL" id="GAH42005.1"/>
    </source>
</evidence>
<dbReference type="GO" id="GO:0005737">
    <property type="term" value="C:cytoplasm"/>
    <property type="evidence" value="ECO:0007669"/>
    <property type="project" value="TreeGrafter"/>
</dbReference>
<gene>
    <name evidence="2" type="ORF">S03H2_16607</name>
</gene>
<comment type="caution">
    <text evidence="2">The sequence shown here is derived from an EMBL/GenBank/DDBJ whole genome shotgun (WGS) entry which is preliminary data.</text>
</comment>
<dbReference type="PANTHER" id="PTHR45982:SF1">
    <property type="entry name" value="REGULATOR OF CHROMOSOME CONDENSATION"/>
    <property type="match status" value="1"/>
</dbReference>
<dbReference type="Pfam" id="PF13860">
    <property type="entry name" value="FlgD_ig"/>
    <property type="match status" value="1"/>
</dbReference>
<dbReference type="SUPFAM" id="SSF49265">
    <property type="entry name" value="Fibronectin type III"/>
    <property type="match status" value="1"/>
</dbReference>
<dbReference type="Gene3D" id="2.60.40.4070">
    <property type="match status" value="1"/>
</dbReference>
<dbReference type="InterPro" id="IPR036116">
    <property type="entry name" value="FN3_sf"/>
</dbReference>
<dbReference type="PANTHER" id="PTHR45982">
    <property type="entry name" value="REGULATOR OF CHROMOSOME CONDENSATION"/>
    <property type="match status" value="1"/>
</dbReference>
<dbReference type="InterPro" id="IPR009091">
    <property type="entry name" value="RCC1/BLIP-II"/>
</dbReference>
<dbReference type="AlphaFoldDB" id="X1GB32"/>
<dbReference type="Pfam" id="PF13540">
    <property type="entry name" value="RCC1_2"/>
    <property type="match status" value="2"/>
</dbReference>
<name>X1GB32_9ZZZZ</name>
<feature type="non-terminal residue" evidence="2">
    <location>
        <position position="1"/>
    </location>
</feature>
<sequence>WGRNNWGQLGDNTTIERHTPVQTNILTDVIAVDGGDGHSLALKSNGTVWAWGRNNRGQLGINSTAEEHEPCSTYIDNVVAIAAGALFSMALKSDGTVWAWGANNDGQLGDNTIIDRHIPVQVHGGEQGGSYLTGINVFNAGGFHSLAVEDAPLAVELMNFDALATSCSIQLQWSSASSNATFQYIIRRSVAKDNDYSDIVRIPGSGLSPSTKTYSYTDMDVKSGVTYYYKLGIVRTNGNTEWYGPVSAMVIGTKPFLRVSPNPFRDRVEIRYSIGQSAEGNTSAQGHKSTGAQVKNIELNIYDMSGRLVKDFSLGTNHYPLITGVTWNGRDNSGKKVPSGIYFLKFQAGGYIETKKIILFR</sequence>
<dbReference type="PROSITE" id="PS50012">
    <property type="entry name" value="RCC1_3"/>
    <property type="match status" value="3"/>
</dbReference>
<dbReference type="PRINTS" id="PR00633">
    <property type="entry name" value="RCCNDNSATION"/>
</dbReference>
<dbReference type="Gene3D" id="2.130.10.30">
    <property type="entry name" value="Regulator of chromosome condensation 1/beta-lactamase-inhibitor protein II"/>
    <property type="match status" value="1"/>
</dbReference>
<protein>
    <recommendedName>
        <fullName evidence="1">FlgD/Vpr Ig-like domain-containing protein</fullName>
    </recommendedName>
</protein>
<dbReference type="GO" id="GO:0005085">
    <property type="term" value="F:guanyl-nucleotide exchange factor activity"/>
    <property type="evidence" value="ECO:0007669"/>
    <property type="project" value="TreeGrafter"/>
</dbReference>
<dbReference type="InterPro" id="IPR025965">
    <property type="entry name" value="FlgD/Vpr_Ig-like"/>
</dbReference>
<organism evidence="2">
    <name type="scientific">marine sediment metagenome</name>
    <dbReference type="NCBI Taxonomy" id="412755"/>
    <lineage>
        <taxon>unclassified sequences</taxon>
        <taxon>metagenomes</taxon>
        <taxon>ecological metagenomes</taxon>
    </lineage>
</organism>
<dbReference type="InterPro" id="IPR051553">
    <property type="entry name" value="Ran_GTPase-activating"/>
</dbReference>
<proteinExistence type="predicted"/>
<dbReference type="InterPro" id="IPR013783">
    <property type="entry name" value="Ig-like_fold"/>
</dbReference>
<dbReference type="InterPro" id="IPR000408">
    <property type="entry name" value="Reg_chr_condens"/>
</dbReference>
<dbReference type="InterPro" id="IPR026444">
    <property type="entry name" value="Secre_tail"/>
</dbReference>
<evidence type="ECO:0000259" key="1">
    <source>
        <dbReference type="Pfam" id="PF13860"/>
    </source>
</evidence>
<dbReference type="Gene3D" id="2.60.40.10">
    <property type="entry name" value="Immunoglobulins"/>
    <property type="match status" value="1"/>
</dbReference>
<reference evidence="2" key="1">
    <citation type="journal article" date="2014" name="Front. Microbiol.">
        <title>High frequency of phylogenetically diverse reductive dehalogenase-homologous genes in deep subseafloor sedimentary metagenomes.</title>
        <authorList>
            <person name="Kawai M."/>
            <person name="Futagami T."/>
            <person name="Toyoda A."/>
            <person name="Takaki Y."/>
            <person name="Nishi S."/>
            <person name="Hori S."/>
            <person name="Arai W."/>
            <person name="Tsubouchi T."/>
            <person name="Morono Y."/>
            <person name="Uchiyama I."/>
            <person name="Ito T."/>
            <person name="Fujiyama A."/>
            <person name="Inagaki F."/>
            <person name="Takami H."/>
        </authorList>
    </citation>
    <scope>NUCLEOTIDE SEQUENCE</scope>
    <source>
        <strain evidence="2">Expedition CK06-06</strain>
    </source>
</reference>